<dbReference type="InterPro" id="IPR036291">
    <property type="entry name" value="NAD(P)-bd_dom_sf"/>
</dbReference>
<gene>
    <name evidence="4" type="ORF">CPY51_09190</name>
</gene>
<proteinExistence type="inferred from homology"/>
<dbReference type="PANTHER" id="PTHR44196">
    <property type="entry name" value="DEHYDROGENASE/REDUCTASE SDR FAMILY MEMBER 7B"/>
    <property type="match status" value="1"/>
</dbReference>
<dbReference type="Proteomes" id="UP000248925">
    <property type="component" value="Unassembled WGS sequence"/>
</dbReference>
<evidence type="ECO:0000313" key="5">
    <source>
        <dbReference type="Proteomes" id="UP000248925"/>
    </source>
</evidence>
<accession>A0A2W4CQC5</accession>
<dbReference type="AlphaFoldDB" id="A0A2W4CQC5"/>
<organism evidence="4 5">
    <name type="scientific">Rhizobium tubonense</name>
    <dbReference type="NCBI Taxonomy" id="484088"/>
    <lineage>
        <taxon>Bacteria</taxon>
        <taxon>Pseudomonadati</taxon>
        <taxon>Pseudomonadota</taxon>
        <taxon>Alphaproteobacteria</taxon>
        <taxon>Hyphomicrobiales</taxon>
        <taxon>Rhizobiaceae</taxon>
        <taxon>Rhizobium/Agrobacterium group</taxon>
        <taxon>Rhizobium</taxon>
    </lineage>
</organism>
<name>A0A2W4CQC5_9HYPH</name>
<evidence type="ECO:0000313" key="4">
    <source>
        <dbReference type="EMBL" id="PZM14862.1"/>
    </source>
</evidence>
<dbReference type="CDD" id="cd05233">
    <property type="entry name" value="SDR_c"/>
    <property type="match status" value="1"/>
</dbReference>
<evidence type="ECO:0000256" key="3">
    <source>
        <dbReference type="RuleBase" id="RU000363"/>
    </source>
</evidence>
<comment type="caution">
    <text evidence="4">The sequence shown here is derived from an EMBL/GenBank/DDBJ whole genome shotgun (WGS) entry which is preliminary data.</text>
</comment>
<keyword evidence="5" id="KW-1185">Reference proteome</keyword>
<dbReference type="RefSeq" id="WP_111159951.1">
    <property type="nucleotide sequence ID" value="NZ_PCDP01000029.1"/>
</dbReference>
<keyword evidence="2" id="KW-0560">Oxidoreductase</keyword>
<evidence type="ECO:0000256" key="1">
    <source>
        <dbReference type="ARBA" id="ARBA00006484"/>
    </source>
</evidence>
<evidence type="ECO:0000256" key="2">
    <source>
        <dbReference type="ARBA" id="ARBA00023002"/>
    </source>
</evidence>
<dbReference type="InterPro" id="IPR002347">
    <property type="entry name" value="SDR_fam"/>
</dbReference>
<dbReference type="PANTHER" id="PTHR44196:SF1">
    <property type="entry name" value="DEHYDROGENASE_REDUCTASE SDR FAMILY MEMBER 7B"/>
    <property type="match status" value="1"/>
</dbReference>
<dbReference type="OrthoDB" id="9808814at2"/>
<dbReference type="EMBL" id="PCDP01000029">
    <property type="protein sequence ID" value="PZM14862.1"/>
    <property type="molecule type" value="Genomic_DNA"/>
</dbReference>
<comment type="similarity">
    <text evidence="1 3">Belongs to the short-chain dehydrogenases/reductases (SDR) family.</text>
</comment>
<reference evidence="4 5" key="1">
    <citation type="journal article" date="2018" name="Sci. Rep.">
        <title>Rhizobium tumorigenes sp. nov., a novel plant tumorigenic bacterium isolated from cane gall tumors on thornless blackberry.</title>
        <authorList>
            <person name="Kuzmanovi N."/>
            <person name="Smalla K."/>
            <person name="Gronow S."/>
            <person name="PuBawska J."/>
        </authorList>
    </citation>
    <scope>NUCLEOTIDE SEQUENCE [LARGE SCALE GENOMIC DNA]</scope>
    <source>
        <strain evidence="4 5">CCBAU 85046</strain>
    </source>
</reference>
<dbReference type="Gene3D" id="3.40.50.720">
    <property type="entry name" value="NAD(P)-binding Rossmann-like Domain"/>
    <property type="match status" value="1"/>
</dbReference>
<dbReference type="SUPFAM" id="SSF51735">
    <property type="entry name" value="NAD(P)-binding Rossmann-fold domains"/>
    <property type="match status" value="1"/>
</dbReference>
<dbReference type="Pfam" id="PF00106">
    <property type="entry name" value="adh_short"/>
    <property type="match status" value="1"/>
</dbReference>
<dbReference type="PRINTS" id="PR00081">
    <property type="entry name" value="GDHRDH"/>
</dbReference>
<dbReference type="FunFam" id="3.40.50.720:FF:000084">
    <property type="entry name" value="Short-chain dehydrogenase reductase"/>
    <property type="match status" value="1"/>
</dbReference>
<dbReference type="GO" id="GO:0016020">
    <property type="term" value="C:membrane"/>
    <property type="evidence" value="ECO:0007669"/>
    <property type="project" value="TreeGrafter"/>
</dbReference>
<dbReference type="PRINTS" id="PR00080">
    <property type="entry name" value="SDRFAMILY"/>
</dbReference>
<protein>
    <submittedName>
        <fullName evidence="4">Dehydrogenase</fullName>
    </submittedName>
</protein>
<sequence>MSKQLTGRVAIITGANQGLGLEIARKYVQAGADLMLCARNKDLLDEVCTELTGMAEPCQKIVAIQADVSKEADVQALFSATMAAFGGCHILVNNAGIYGPKGEIETVDWSEWVRAMEINVLGSVLMCREVLEHFKAQKYGKIIQLSGGGATNPLPRISAYAASKAAIVRFAETLAEEVRGSGIDVNCIAPGALNTRMLQEVLEAGPEKVGQAFYDRSVKQKETGGAPIEIGAELAVFLASSASDGITGKLISAVWDNWEQWPEHRQELAASDAYTLRRIAGRDRGLTWGDK</sequence>
<dbReference type="GO" id="GO:0016491">
    <property type="term" value="F:oxidoreductase activity"/>
    <property type="evidence" value="ECO:0007669"/>
    <property type="project" value="UniProtKB-KW"/>
</dbReference>